<reference evidence="1" key="1">
    <citation type="journal article" date="2021" name="New Phytol.">
        <title>Evolutionary innovations through gain and loss of genes in the ectomycorrhizal Boletales.</title>
        <authorList>
            <person name="Wu G."/>
            <person name="Miyauchi S."/>
            <person name="Morin E."/>
            <person name="Kuo A."/>
            <person name="Drula E."/>
            <person name="Varga T."/>
            <person name="Kohler A."/>
            <person name="Feng B."/>
            <person name="Cao Y."/>
            <person name="Lipzen A."/>
            <person name="Daum C."/>
            <person name="Hundley H."/>
            <person name="Pangilinan J."/>
            <person name="Johnson J."/>
            <person name="Barry K."/>
            <person name="LaButti K."/>
            <person name="Ng V."/>
            <person name="Ahrendt S."/>
            <person name="Min B."/>
            <person name="Choi I.G."/>
            <person name="Park H."/>
            <person name="Plett J.M."/>
            <person name="Magnuson J."/>
            <person name="Spatafora J.W."/>
            <person name="Nagy L.G."/>
            <person name="Henrissat B."/>
            <person name="Grigoriev I.V."/>
            <person name="Yang Z.L."/>
            <person name="Xu J."/>
            <person name="Martin F.M."/>
        </authorList>
    </citation>
    <scope>NUCLEOTIDE SEQUENCE</scope>
    <source>
        <strain evidence="1">KUC20120723A-06</strain>
    </source>
</reference>
<protein>
    <submittedName>
        <fullName evidence="1">Uncharacterized protein</fullName>
    </submittedName>
</protein>
<keyword evidence="2" id="KW-1185">Reference proteome</keyword>
<evidence type="ECO:0000313" key="1">
    <source>
        <dbReference type="EMBL" id="KAH7918558.1"/>
    </source>
</evidence>
<sequence>MDSHTKELLSTLQFYLSNLPATLPVPGGFTPGYGFDFFGLDDDDVADIGEEGALNRALEVAFGTRKNGPIVFTERGPGLEGVVGTLEEHLEKSPNSAILKKWVDDLITSAKLAFQWKKASES</sequence>
<gene>
    <name evidence="1" type="ORF">BV22DRAFT_1041698</name>
</gene>
<comment type="caution">
    <text evidence="1">The sequence shown here is derived from an EMBL/GenBank/DDBJ whole genome shotgun (WGS) entry which is preliminary data.</text>
</comment>
<dbReference type="EMBL" id="MU266769">
    <property type="protein sequence ID" value="KAH7918558.1"/>
    <property type="molecule type" value="Genomic_DNA"/>
</dbReference>
<accession>A0ACB8B0B9</accession>
<organism evidence="1 2">
    <name type="scientific">Leucogyrophana mollusca</name>
    <dbReference type="NCBI Taxonomy" id="85980"/>
    <lineage>
        <taxon>Eukaryota</taxon>
        <taxon>Fungi</taxon>
        <taxon>Dikarya</taxon>
        <taxon>Basidiomycota</taxon>
        <taxon>Agaricomycotina</taxon>
        <taxon>Agaricomycetes</taxon>
        <taxon>Agaricomycetidae</taxon>
        <taxon>Boletales</taxon>
        <taxon>Boletales incertae sedis</taxon>
        <taxon>Leucogyrophana</taxon>
    </lineage>
</organism>
<dbReference type="Proteomes" id="UP000790709">
    <property type="component" value="Unassembled WGS sequence"/>
</dbReference>
<evidence type="ECO:0000313" key="2">
    <source>
        <dbReference type="Proteomes" id="UP000790709"/>
    </source>
</evidence>
<name>A0ACB8B0B9_9AGAM</name>
<proteinExistence type="predicted"/>